<feature type="compositionally biased region" description="Basic and acidic residues" evidence="1">
    <location>
        <begin position="95"/>
        <end position="113"/>
    </location>
</feature>
<gene>
    <name evidence="2" type="ORF">CVT26_007078</name>
</gene>
<accession>A0A409VNH3</accession>
<comment type="caution">
    <text evidence="2">The sequence shown here is derived from an EMBL/GenBank/DDBJ whole genome shotgun (WGS) entry which is preliminary data.</text>
</comment>
<sequence length="190" mass="21920">MKEQGENDRPPNLITNVSASRILLDTEQAAFNLEKTKCFRNSHTILWPIKDRNKIDGGRQLYSTVGRLGADNRDWLDHLGDDRWERNHPLACQTDNERNRTDHPSVPGFDRKSRGTSSGERLGAIKAVRLWFWTEWTLRLQCASFSASGITQGHYADHNIWETYQGKDIVDSIRYRMYSLTAVSLVWLSL</sequence>
<proteinExistence type="predicted"/>
<protein>
    <submittedName>
        <fullName evidence="2">Uncharacterized protein</fullName>
    </submittedName>
</protein>
<reference evidence="2 3" key="1">
    <citation type="journal article" date="2018" name="Evol. Lett.">
        <title>Horizontal gene cluster transfer increased hallucinogenic mushroom diversity.</title>
        <authorList>
            <person name="Reynolds H.T."/>
            <person name="Vijayakumar V."/>
            <person name="Gluck-Thaler E."/>
            <person name="Korotkin H.B."/>
            <person name="Matheny P.B."/>
            <person name="Slot J.C."/>
        </authorList>
    </citation>
    <scope>NUCLEOTIDE SEQUENCE [LARGE SCALE GENOMIC DNA]</scope>
    <source>
        <strain evidence="2 3">SRW20</strain>
    </source>
</reference>
<keyword evidence="3" id="KW-1185">Reference proteome</keyword>
<organism evidence="2 3">
    <name type="scientific">Gymnopilus dilepis</name>
    <dbReference type="NCBI Taxonomy" id="231916"/>
    <lineage>
        <taxon>Eukaryota</taxon>
        <taxon>Fungi</taxon>
        <taxon>Dikarya</taxon>
        <taxon>Basidiomycota</taxon>
        <taxon>Agaricomycotina</taxon>
        <taxon>Agaricomycetes</taxon>
        <taxon>Agaricomycetidae</taxon>
        <taxon>Agaricales</taxon>
        <taxon>Agaricineae</taxon>
        <taxon>Hymenogastraceae</taxon>
        <taxon>Gymnopilus</taxon>
    </lineage>
</organism>
<dbReference type="Proteomes" id="UP000284706">
    <property type="component" value="Unassembled WGS sequence"/>
</dbReference>
<feature type="region of interest" description="Disordered" evidence="1">
    <location>
        <begin position="90"/>
        <end position="117"/>
    </location>
</feature>
<name>A0A409VNH3_9AGAR</name>
<dbReference type="AlphaFoldDB" id="A0A409VNH3"/>
<evidence type="ECO:0000313" key="3">
    <source>
        <dbReference type="Proteomes" id="UP000284706"/>
    </source>
</evidence>
<evidence type="ECO:0000313" key="2">
    <source>
        <dbReference type="EMBL" id="PPQ67831.1"/>
    </source>
</evidence>
<dbReference type="EMBL" id="NHYE01005607">
    <property type="protein sequence ID" value="PPQ67831.1"/>
    <property type="molecule type" value="Genomic_DNA"/>
</dbReference>
<evidence type="ECO:0000256" key="1">
    <source>
        <dbReference type="SAM" id="MobiDB-lite"/>
    </source>
</evidence>
<dbReference type="InParanoid" id="A0A409VNH3"/>